<evidence type="ECO:0000313" key="2">
    <source>
        <dbReference type="EMBL" id="KUJ21874.1"/>
    </source>
</evidence>
<feature type="coiled-coil region" evidence="1">
    <location>
        <begin position="23"/>
        <end position="50"/>
    </location>
</feature>
<dbReference type="KEGG" id="psco:LY89DRAFT_665032"/>
<dbReference type="AlphaFoldDB" id="A0A194XP68"/>
<organism evidence="2 3">
    <name type="scientific">Mollisia scopiformis</name>
    <name type="common">Conifer needle endophyte fungus</name>
    <name type="synonym">Phialocephala scopiformis</name>
    <dbReference type="NCBI Taxonomy" id="149040"/>
    <lineage>
        <taxon>Eukaryota</taxon>
        <taxon>Fungi</taxon>
        <taxon>Dikarya</taxon>
        <taxon>Ascomycota</taxon>
        <taxon>Pezizomycotina</taxon>
        <taxon>Leotiomycetes</taxon>
        <taxon>Helotiales</taxon>
        <taxon>Mollisiaceae</taxon>
        <taxon>Mollisia</taxon>
    </lineage>
</organism>
<keyword evidence="3" id="KW-1185">Reference proteome</keyword>
<protein>
    <submittedName>
        <fullName evidence="2">Uncharacterized protein</fullName>
    </submittedName>
</protein>
<proteinExistence type="predicted"/>
<dbReference type="GeneID" id="28822542"/>
<accession>A0A194XP68</accession>
<gene>
    <name evidence="2" type="ORF">LY89DRAFT_665032</name>
</gene>
<dbReference type="RefSeq" id="XP_018076229.1">
    <property type="nucleotide sequence ID" value="XM_018212816.1"/>
</dbReference>
<dbReference type="InParanoid" id="A0A194XP68"/>
<keyword evidence="1" id="KW-0175">Coiled coil</keyword>
<reference evidence="2 3" key="1">
    <citation type="submission" date="2015-10" db="EMBL/GenBank/DDBJ databases">
        <title>Full genome of DAOMC 229536 Phialocephala scopiformis, a fungal endophyte of spruce producing the potent anti-insectan compound rugulosin.</title>
        <authorList>
            <consortium name="DOE Joint Genome Institute"/>
            <person name="Walker A.K."/>
            <person name="Frasz S.L."/>
            <person name="Seifert K.A."/>
            <person name="Miller J.D."/>
            <person name="Mondo S.J."/>
            <person name="Labutti K."/>
            <person name="Lipzen A."/>
            <person name="Dockter R."/>
            <person name="Kennedy M."/>
            <person name="Grigoriev I.V."/>
            <person name="Spatafora J.W."/>
        </authorList>
    </citation>
    <scope>NUCLEOTIDE SEQUENCE [LARGE SCALE GENOMIC DNA]</scope>
    <source>
        <strain evidence="2 3">CBS 120377</strain>
    </source>
</reference>
<evidence type="ECO:0000256" key="1">
    <source>
        <dbReference type="SAM" id="Coils"/>
    </source>
</evidence>
<dbReference type="EMBL" id="KQ947407">
    <property type="protein sequence ID" value="KUJ21874.1"/>
    <property type="molecule type" value="Genomic_DNA"/>
</dbReference>
<sequence length="339" mass="38160">MDLGTEDAAMANLRLAFGQNLTVRTGEQNLARLEREVAKLKSNLKILSFTQLVFVIGYKGFLKDIETCNGPLTRNMRDVTDLAWLKFLEQEFLKWKTEHSSEETKKSVLGKGCEQRQITSAGIEEFWAQKAAEELNPKVEENIMTQIRATKDEWEDDEDVDMDQAVSGKSGPSIKNSLSTTEFVQLVHSIKFRGYLGNVESVNGKGKVQRGAAEAGWRKMVRELFSVWATDSKSHGYDKEKELRDALDQVNGHGKFEPEIYWESDKSNAVRSKEDIRKARKKSAAKKALKNKAKANTTQGGIAKRVTMTRSQRIMEKNLSKKAVSALESMISNMGINDS</sequence>
<name>A0A194XP68_MOLSC</name>
<dbReference type="Proteomes" id="UP000070700">
    <property type="component" value="Unassembled WGS sequence"/>
</dbReference>
<evidence type="ECO:0000313" key="3">
    <source>
        <dbReference type="Proteomes" id="UP000070700"/>
    </source>
</evidence>